<gene>
    <name evidence="1" type="ORF">RF007C_04660</name>
</gene>
<accession>W7UJM1</accession>
<organism evidence="1 2">
    <name type="scientific">Ruminococcus flavefaciens 007c</name>
    <dbReference type="NCBI Taxonomy" id="1341157"/>
    <lineage>
        <taxon>Bacteria</taxon>
        <taxon>Bacillati</taxon>
        <taxon>Bacillota</taxon>
        <taxon>Clostridia</taxon>
        <taxon>Eubacteriales</taxon>
        <taxon>Oscillospiraceae</taxon>
        <taxon>Ruminococcus</taxon>
    </lineage>
</organism>
<keyword evidence="2" id="KW-1185">Reference proteome</keyword>
<sequence length="50" mass="6014">MFKPERRDAFAFLRNYTCKTTAYAFLKAFVQSGEKNKSFFRAYVHCFNMM</sequence>
<evidence type="ECO:0000313" key="2">
    <source>
        <dbReference type="Proteomes" id="UP000019365"/>
    </source>
</evidence>
<dbReference type="Proteomes" id="UP000019365">
    <property type="component" value="Unassembled WGS sequence"/>
</dbReference>
<reference evidence="1 2" key="1">
    <citation type="journal article" date="2014" name="PLoS ONE">
        <title>Rumen cellulosomics: divergent fiber-degrading strategies revealed by comparative genome-wide analysis of six ruminococcal strains.</title>
        <authorList>
            <person name="Dassa B."/>
            <person name="Borovok I."/>
            <person name="Ruimy-Israeli V."/>
            <person name="Lamed R."/>
            <person name="Flint H.J."/>
            <person name="Duncan S.H."/>
            <person name="Henrissat B."/>
            <person name="Coutinho P."/>
            <person name="Morrison M."/>
            <person name="Mosoni P."/>
            <person name="Yeoman C.J."/>
            <person name="White B.A."/>
            <person name="Bayer E.A."/>
        </authorList>
    </citation>
    <scope>NUCLEOTIDE SEQUENCE [LARGE SCALE GENOMIC DNA]</scope>
    <source>
        <strain evidence="1 2">007c</strain>
    </source>
</reference>
<comment type="caution">
    <text evidence="1">The sequence shown here is derived from an EMBL/GenBank/DDBJ whole genome shotgun (WGS) entry which is preliminary data.</text>
</comment>
<name>W7UJM1_RUMFL</name>
<protein>
    <submittedName>
        <fullName evidence="1">Uncharacterized protein</fullName>
    </submittedName>
</protein>
<dbReference type="EMBL" id="ATAX01000003">
    <property type="protein sequence ID" value="EWM55251.1"/>
    <property type="molecule type" value="Genomic_DNA"/>
</dbReference>
<dbReference type="AlphaFoldDB" id="W7UJM1"/>
<proteinExistence type="predicted"/>
<evidence type="ECO:0000313" key="1">
    <source>
        <dbReference type="EMBL" id="EWM55251.1"/>
    </source>
</evidence>